<reference evidence="1" key="1">
    <citation type="submission" date="2018-02" db="EMBL/GenBank/DDBJ databases">
        <title>Rhizophora mucronata_Transcriptome.</title>
        <authorList>
            <person name="Meera S.P."/>
            <person name="Sreeshan A."/>
            <person name="Augustine A."/>
        </authorList>
    </citation>
    <scope>NUCLEOTIDE SEQUENCE</scope>
    <source>
        <tissue evidence="1">Leaf</tissue>
    </source>
</reference>
<dbReference type="EMBL" id="GGEC01011234">
    <property type="protein sequence ID" value="MBW91717.1"/>
    <property type="molecule type" value="Transcribed_RNA"/>
</dbReference>
<evidence type="ECO:0000313" key="1">
    <source>
        <dbReference type="EMBL" id="MBW91717.1"/>
    </source>
</evidence>
<name>A0A2P2JE27_RHIMU</name>
<dbReference type="SUPFAM" id="SSF48452">
    <property type="entry name" value="TPR-like"/>
    <property type="match status" value="1"/>
</dbReference>
<dbReference type="PANTHER" id="PTHR47682">
    <property type="entry name" value="TETRATRICOPEPTIDE REPEAT (TPR)-CONTAINING PROTEIN"/>
    <property type="match status" value="1"/>
</dbReference>
<sequence>MGSKCVGFAIWFVPVPTPNECLLSALKRRRPGRIKVELEEIRVCTNRTCRKQGSLQILEILTGLAPPNVAVKSCGCLGRCGSGPNAVLLPDGVLASHCGTAVRAAQVMSAAAANYTGDDDDAIRRTLDALAIRKRAQPEIDQAKFSEAELLLSQAIDLKPFGGLHVIYRYRSVARLGAGNYLGALEDAREALKLAPKYPEVRLIPVSSYFRPATEAMLPMLTHKCEFDETSCENDSIDRYI</sequence>
<dbReference type="Gene3D" id="3.40.30.10">
    <property type="entry name" value="Glutaredoxin"/>
    <property type="match status" value="1"/>
</dbReference>
<dbReference type="CDD" id="cd02980">
    <property type="entry name" value="TRX_Fd_family"/>
    <property type="match status" value="1"/>
</dbReference>
<dbReference type="PANTHER" id="PTHR47682:SF1">
    <property type="entry name" value="TETRATRICOPEPTIDE REPEAT (TPR)-CONTAINING PROTEIN"/>
    <property type="match status" value="1"/>
</dbReference>
<proteinExistence type="predicted"/>
<dbReference type="InterPro" id="IPR011990">
    <property type="entry name" value="TPR-like_helical_dom_sf"/>
</dbReference>
<accession>A0A2P2JE27</accession>
<protein>
    <submittedName>
        <fullName evidence="1">Uncharacterized protein LOC8289783 isoform X4</fullName>
    </submittedName>
</protein>
<dbReference type="InterPro" id="IPR036249">
    <property type="entry name" value="Thioredoxin-like_sf"/>
</dbReference>
<organism evidence="1">
    <name type="scientific">Rhizophora mucronata</name>
    <name type="common">Asiatic mangrove</name>
    <dbReference type="NCBI Taxonomy" id="61149"/>
    <lineage>
        <taxon>Eukaryota</taxon>
        <taxon>Viridiplantae</taxon>
        <taxon>Streptophyta</taxon>
        <taxon>Embryophyta</taxon>
        <taxon>Tracheophyta</taxon>
        <taxon>Spermatophyta</taxon>
        <taxon>Magnoliopsida</taxon>
        <taxon>eudicotyledons</taxon>
        <taxon>Gunneridae</taxon>
        <taxon>Pentapetalae</taxon>
        <taxon>rosids</taxon>
        <taxon>fabids</taxon>
        <taxon>Malpighiales</taxon>
        <taxon>Rhizophoraceae</taxon>
        <taxon>Rhizophora</taxon>
    </lineage>
</organism>
<dbReference type="AlphaFoldDB" id="A0A2P2JE27"/>
<dbReference type="SUPFAM" id="SSF52833">
    <property type="entry name" value="Thioredoxin-like"/>
    <property type="match status" value="1"/>
</dbReference>
<dbReference type="Gene3D" id="1.25.40.10">
    <property type="entry name" value="Tetratricopeptide repeat domain"/>
    <property type="match status" value="1"/>
</dbReference>